<evidence type="ECO:0000256" key="1">
    <source>
        <dbReference type="SAM" id="MobiDB-lite"/>
    </source>
</evidence>
<reference evidence="4" key="1">
    <citation type="submission" date="2014-04" db="EMBL/GenBank/DDBJ databases">
        <title>Evolutionary Origins and Diversification of the Mycorrhizal Mutualists.</title>
        <authorList>
            <consortium name="DOE Joint Genome Institute"/>
            <consortium name="Mycorrhizal Genomics Consortium"/>
            <person name="Kohler A."/>
            <person name="Kuo A."/>
            <person name="Nagy L.G."/>
            <person name="Floudas D."/>
            <person name="Copeland A."/>
            <person name="Barry K.W."/>
            <person name="Cichocki N."/>
            <person name="Veneault-Fourrey C."/>
            <person name="LaButti K."/>
            <person name="Lindquist E.A."/>
            <person name="Lipzen A."/>
            <person name="Lundell T."/>
            <person name="Morin E."/>
            <person name="Murat C."/>
            <person name="Riley R."/>
            <person name="Ohm R."/>
            <person name="Sun H."/>
            <person name="Tunlid A."/>
            <person name="Henrissat B."/>
            <person name="Grigoriev I.V."/>
            <person name="Hibbett D.S."/>
            <person name="Martin F."/>
        </authorList>
    </citation>
    <scope>NUCLEOTIDE SEQUENCE [LARGE SCALE GENOMIC DNA]</scope>
    <source>
        <strain evidence="4">FD-334 SS-4</strain>
    </source>
</reference>
<dbReference type="OrthoDB" id="3032844at2759"/>
<proteinExistence type="predicted"/>
<feature type="transmembrane region" description="Helical" evidence="2">
    <location>
        <begin position="181"/>
        <end position="207"/>
    </location>
</feature>
<feature type="transmembrane region" description="Helical" evidence="2">
    <location>
        <begin position="149"/>
        <end position="169"/>
    </location>
</feature>
<keyword evidence="2" id="KW-1133">Transmembrane helix</keyword>
<protein>
    <submittedName>
        <fullName evidence="3">Uncharacterized protein</fullName>
    </submittedName>
</protein>
<name>A0A0D2NMY5_HYPSF</name>
<feature type="transmembrane region" description="Helical" evidence="2">
    <location>
        <begin position="318"/>
        <end position="341"/>
    </location>
</feature>
<feature type="compositionally biased region" description="Low complexity" evidence="1">
    <location>
        <begin position="788"/>
        <end position="837"/>
    </location>
</feature>
<keyword evidence="2" id="KW-0472">Membrane</keyword>
<dbReference type="EMBL" id="KN817593">
    <property type="protein sequence ID" value="KJA18116.1"/>
    <property type="molecule type" value="Genomic_DNA"/>
</dbReference>
<feature type="transmembrane region" description="Helical" evidence="2">
    <location>
        <begin position="49"/>
        <end position="74"/>
    </location>
</feature>
<sequence length="1165" mass="131325">MTMCLQIMDSSSSFSGIITGGIQDISALLPLLGTEQCEKHVGSALDRGFLYSSVTPISIFGSIGIVRAAFNILIASIDIRRYRFLGAQKLSDGGFNASGVVAPMIALDPRYPKRFLAESRLETMLTDEHIEKVEDLTVSWAKGTAWWNFLPVVLALFVSVAGILPYVSIIHGSRHNTIRSLFPFGFGFPVLRVVGSILCMNVAQFLIQIRIMVLLKTRLLFVAIDRLAREADIDLEFELNPKTRRKNGKARKSMWSSELASEKCIWTLEKWLAAETQTVAAPKKANDIPTVINNIYISQRKRQLDALHKTIPRWIKPILCFGLVAGIFLTVAGYIGCFYLIQHSSDNSTGPLLWLILEALLSIIRILVWSVSPSWDVSKGIVFELQLASHAPLITCNKYEHDIADDGVAPVTRANTFLEEVVAYTGPLLPLFDVDNVALYYILTAKAKGPPQSVDTLPHGKLYIVISDFREGTSRILCKQDSAQSTFSVYLSTLEPVPESTVINVRAKLSKEGITEPKTHFLTADASFMEKLMVHYNKILSALQKQRSNLERGAVFSKTWALQQLGEEGRGLENNAALNSGPGSVENRILLTNEDMAYLRQGQIERRWREMYSHLEEWVELYIDLYTKELLEDVPVDLVFKEKESVNIVQKYEANEVEYLLIECRTFLEQLLLSTAAKWNEFMEMDFQNMVDVVIQGMFSDAVSLKELSESSRRYSEEIRKNKLESRLADEWHGLLEKETRSRRQNMRSRLMAQADSTEQRIQGRKYNDPTGETIMKTWRSLEDEINSGSSSQSAASSDAGSPESQGRSSDSSANSDAKSQSNVRGSGYSLSSSTSKHSQDDEAVVDESNHAQKNPLAARQDAFIKKMQTRFLEIDGENKNKSELQLMKARCYQRIDRLFSRMEDQMTEFKELLNNDILTADSHELVEYWRIESLRERRRLLDRTQKCLVISDASIQAVGGKQNMARALMRSQEYSFLDANESTLFTAKDLVAIVKCLKSVAGVASSLRGEALKEILEALKTKIHSALAAKKDVCLYGNAIVTDYYRKGYPYLLLKKHRGPSCIVYFHIHKKCDHNLTLRHCMTTSNVKVAISLNKHPLERTWGRSQAVKFNFVSEDVRLPEAYLMDVGQTNILTIAMEDSRGGYWLSDVFLPVQPTFSSTIATL</sequence>
<evidence type="ECO:0000313" key="4">
    <source>
        <dbReference type="Proteomes" id="UP000054270"/>
    </source>
</evidence>
<organism evidence="3 4">
    <name type="scientific">Hypholoma sublateritium (strain FD-334 SS-4)</name>
    <dbReference type="NCBI Taxonomy" id="945553"/>
    <lineage>
        <taxon>Eukaryota</taxon>
        <taxon>Fungi</taxon>
        <taxon>Dikarya</taxon>
        <taxon>Basidiomycota</taxon>
        <taxon>Agaricomycotina</taxon>
        <taxon>Agaricomycetes</taxon>
        <taxon>Agaricomycetidae</taxon>
        <taxon>Agaricales</taxon>
        <taxon>Agaricineae</taxon>
        <taxon>Strophariaceae</taxon>
        <taxon>Hypholoma</taxon>
    </lineage>
</organism>
<evidence type="ECO:0000313" key="3">
    <source>
        <dbReference type="EMBL" id="KJA18116.1"/>
    </source>
</evidence>
<gene>
    <name evidence="3" type="ORF">HYPSUDRAFT_205614</name>
</gene>
<dbReference type="STRING" id="945553.A0A0D2NMY5"/>
<evidence type="ECO:0000256" key="2">
    <source>
        <dbReference type="SAM" id="Phobius"/>
    </source>
</evidence>
<keyword evidence="4" id="KW-1185">Reference proteome</keyword>
<keyword evidence="2" id="KW-0812">Transmembrane</keyword>
<dbReference type="Proteomes" id="UP000054270">
    <property type="component" value="Unassembled WGS sequence"/>
</dbReference>
<accession>A0A0D2NMY5</accession>
<feature type="region of interest" description="Disordered" evidence="1">
    <location>
        <begin position="739"/>
        <end position="860"/>
    </location>
</feature>
<dbReference type="AlphaFoldDB" id="A0A0D2NMY5"/>